<evidence type="ECO:0000256" key="15">
    <source>
        <dbReference type="SAM" id="MobiDB-lite"/>
    </source>
</evidence>
<keyword evidence="17" id="KW-1185">Reference proteome</keyword>
<keyword evidence="4 13" id="KW-0812">Transmembrane</keyword>
<keyword evidence="7 13" id="KW-0406">Ion transport</keyword>
<evidence type="ECO:0000256" key="1">
    <source>
        <dbReference type="ARBA" id="ARBA00005513"/>
    </source>
</evidence>
<comment type="subcellular location">
    <subcellularLocation>
        <location evidence="13">Cell membrane</location>
        <topology evidence="13">Single-pass membrane protein</topology>
    </subcellularLocation>
    <subcellularLocation>
        <location evidence="12">Endomembrane system</location>
        <topology evidence="12">Single-pass membrane protein</topology>
    </subcellularLocation>
</comment>
<dbReference type="PANTHER" id="PTHR33445">
    <property type="entry name" value="ATP SYNTHASE SUBUNIT B', CHLOROPLASTIC"/>
    <property type="match status" value="1"/>
</dbReference>
<protein>
    <recommendedName>
        <fullName evidence="13">ATP synthase subunit b</fullName>
    </recommendedName>
    <alternativeName>
        <fullName evidence="13">ATP synthase F(0) sector subunit b</fullName>
    </alternativeName>
    <alternativeName>
        <fullName evidence="13">ATPase subunit I</fullName>
    </alternativeName>
    <alternativeName>
        <fullName evidence="13">F-type ATPase subunit b</fullName>
        <shortName evidence="13">F-ATPase subunit b</shortName>
    </alternativeName>
</protein>
<proteinExistence type="inferred from homology"/>
<dbReference type="Proteomes" id="UP001501353">
    <property type="component" value="Unassembled WGS sequence"/>
</dbReference>
<comment type="function">
    <text evidence="10 13">F(1)F(0) ATP synthase produces ATP from ADP in the presence of a proton or sodium gradient. F-type ATPases consist of two structural domains, F(1) containing the extramembraneous catalytic core and F(0) containing the membrane proton channel, linked together by a central stalk and a peripheral stalk. During catalysis, ATP synthesis in the catalytic domain of F(1) is coupled via a rotary mechanism of the central stalk subunits to proton translocation.</text>
</comment>
<keyword evidence="3 13" id="KW-0138">CF(0)</keyword>
<evidence type="ECO:0000256" key="4">
    <source>
        <dbReference type="ARBA" id="ARBA00022692"/>
    </source>
</evidence>
<comment type="similarity">
    <text evidence="1 13">Belongs to the ATPase B chain family.</text>
</comment>
<evidence type="ECO:0000256" key="7">
    <source>
        <dbReference type="ARBA" id="ARBA00023065"/>
    </source>
</evidence>
<accession>A0ABP7TE13</accession>
<evidence type="ECO:0000256" key="9">
    <source>
        <dbReference type="ARBA" id="ARBA00023310"/>
    </source>
</evidence>
<sequence length="283" mass="30594">MLIDWFTVGAQVLNFVILVWLMKRFLYQPILDAIAAREKKIAAELADADTKKTEAQKERDTFQQKNAAFDQQRATLLSQATEAARAEGRRLQEDARKTAEALRVKQQAALNNDARNLQQAISSRTQQEVFAIARKTLADLATTSLEQSVTGVFVQRLQALDEPTRARFSDALKSGSSPALVRSAFALPAAQCSAIQDAVKHLFAADIPLRFEVAPDLVSGIELSANGQKAGWNIAEYLQTLEAGVADLLQEKAQPVSKAPAVPASLTGPNPQAASATAVEATP</sequence>
<dbReference type="InterPro" id="IPR050059">
    <property type="entry name" value="ATP_synthase_B_chain"/>
</dbReference>
<dbReference type="InterPro" id="IPR002146">
    <property type="entry name" value="ATP_synth_b/b'su_bac/chlpt"/>
</dbReference>
<evidence type="ECO:0000256" key="2">
    <source>
        <dbReference type="ARBA" id="ARBA00022448"/>
    </source>
</evidence>
<dbReference type="NCBIfam" id="TIGR03321">
    <property type="entry name" value="alt_F1F0_F0_B"/>
    <property type="match status" value="1"/>
</dbReference>
<dbReference type="EMBL" id="BAAAZE010000008">
    <property type="protein sequence ID" value="GAA4024655.1"/>
    <property type="molecule type" value="Genomic_DNA"/>
</dbReference>
<comment type="function">
    <text evidence="11">Component of the F(0) channel, it forms part of the peripheral stalk, linking F(1) to F(0). The b'-subunit is a diverged and duplicated form of b found in plants and photosynthetic bacteria.</text>
</comment>
<keyword evidence="6 13" id="KW-1133">Transmembrane helix</keyword>
<dbReference type="HAMAP" id="MF_01398">
    <property type="entry name" value="ATP_synth_b_bprime"/>
    <property type="match status" value="1"/>
</dbReference>
<evidence type="ECO:0000256" key="10">
    <source>
        <dbReference type="ARBA" id="ARBA00025198"/>
    </source>
</evidence>
<keyword evidence="8 13" id="KW-0472">Membrane</keyword>
<feature type="transmembrane region" description="Helical" evidence="13">
    <location>
        <begin position="6"/>
        <end position="22"/>
    </location>
</feature>
<evidence type="ECO:0000256" key="13">
    <source>
        <dbReference type="HAMAP-Rule" id="MF_01398"/>
    </source>
</evidence>
<dbReference type="PANTHER" id="PTHR33445:SF2">
    <property type="entry name" value="ATP SYNTHASE SUBUNIT B', CHLOROPLASTIC"/>
    <property type="match status" value="1"/>
</dbReference>
<evidence type="ECO:0000256" key="6">
    <source>
        <dbReference type="ARBA" id="ARBA00022989"/>
    </source>
</evidence>
<evidence type="ECO:0000256" key="8">
    <source>
        <dbReference type="ARBA" id="ARBA00023136"/>
    </source>
</evidence>
<gene>
    <name evidence="13" type="primary">atpF</name>
    <name evidence="16" type="ORF">GCM10022212_22860</name>
</gene>
<keyword evidence="2 13" id="KW-0813">Transport</keyword>
<dbReference type="InterPro" id="IPR017707">
    <property type="entry name" value="Alt_ATP_synth_F0_bsu"/>
</dbReference>
<comment type="subunit">
    <text evidence="13">F-type ATPases have 2 components, F(1) - the catalytic core - and F(0) - the membrane proton channel. F(1) has five subunits: alpha(3), beta(3), gamma(1), delta(1), epsilon(1). F(0) has three main subunits: a(1), b(2) and c(10-14). The alpha and beta chains form an alternating ring which encloses part of the gamma chain. F(1) is attached to F(0) by a central stalk formed by the gamma and epsilon chains, while a peripheral stalk is formed by the delta and b chains.</text>
</comment>
<evidence type="ECO:0000256" key="5">
    <source>
        <dbReference type="ARBA" id="ARBA00022781"/>
    </source>
</evidence>
<dbReference type="RefSeq" id="WP_344763435.1">
    <property type="nucleotide sequence ID" value="NZ_BAAAZE010000008.1"/>
</dbReference>
<feature type="region of interest" description="Disordered" evidence="15">
    <location>
        <begin position="259"/>
        <end position="283"/>
    </location>
</feature>
<dbReference type="CDD" id="cd06503">
    <property type="entry name" value="ATP-synt_Fo_b"/>
    <property type="match status" value="1"/>
</dbReference>
<evidence type="ECO:0000313" key="16">
    <source>
        <dbReference type="EMBL" id="GAA4024655.1"/>
    </source>
</evidence>
<evidence type="ECO:0000256" key="14">
    <source>
        <dbReference type="SAM" id="Coils"/>
    </source>
</evidence>
<dbReference type="Pfam" id="PF00430">
    <property type="entry name" value="ATP-synt_B"/>
    <property type="match status" value="1"/>
</dbReference>
<organism evidence="16 17">
    <name type="scientific">Actimicrobium antarcticum</name>
    <dbReference type="NCBI Taxonomy" id="1051899"/>
    <lineage>
        <taxon>Bacteria</taxon>
        <taxon>Pseudomonadati</taxon>
        <taxon>Pseudomonadota</taxon>
        <taxon>Betaproteobacteria</taxon>
        <taxon>Burkholderiales</taxon>
        <taxon>Oxalobacteraceae</taxon>
        <taxon>Actimicrobium</taxon>
    </lineage>
</organism>
<keyword evidence="5 13" id="KW-0375">Hydrogen ion transport</keyword>
<evidence type="ECO:0000256" key="3">
    <source>
        <dbReference type="ARBA" id="ARBA00022547"/>
    </source>
</evidence>
<name>A0ABP7TE13_9BURK</name>
<evidence type="ECO:0000313" key="17">
    <source>
        <dbReference type="Proteomes" id="UP001501353"/>
    </source>
</evidence>
<feature type="coiled-coil region" evidence="14">
    <location>
        <begin position="45"/>
        <end position="72"/>
    </location>
</feature>
<keyword evidence="9 13" id="KW-0066">ATP synthesis</keyword>
<keyword evidence="13" id="KW-1003">Cell membrane</keyword>
<evidence type="ECO:0000256" key="11">
    <source>
        <dbReference type="ARBA" id="ARBA00025614"/>
    </source>
</evidence>
<comment type="caution">
    <text evidence="16">The sequence shown here is derived from an EMBL/GenBank/DDBJ whole genome shotgun (WGS) entry which is preliminary data.</text>
</comment>
<reference evidence="17" key="1">
    <citation type="journal article" date="2019" name="Int. J. Syst. Evol. Microbiol.">
        <title>The Global Catalogue of Microorganisms (GCM) 10K type strain sequencing project: providing services to taxonomists for standard genome sequencing and annotation.</title>
        <authorList>
            <consortium name="The Broad Institute Genomics Platform"/>
            <consortium name="The Broad Institute Genome Sequencing Center for Infectious Disease"/>
            <person name="Wu L."/>
            <person name="Ma J."/>
        </authorList>
    </citation>
    <scope>NUCLEOTIDE SEQUENCE [LARGE SCALE GENOMIC DNA]</scope>
    <source>
        <strain evidence="17">JCM 16673</strain>
    </source>
</reference>
<evidence type="ECO:0000256" key="12">
    <source>
        <dbReference type="ARBA" id="ARBA00037847"/>
    </source>
</evidence>
<keyword evidence="14" id="KW-0175">Coiled coil</keyword>